<dbReference type="Pfam" id="PF03480">
    <property type="entry name" value="DctP"/>
    <property type="match status" value="1"/>
</dbReference>
<dbReference type="InterPro" id="IPR038404">
    <property type="entry name" value="TRAP_DctP_sf"/>
</dbReference>
<dbReference type="Proteomes" id="UP000002318">
    <property type="component" value="Chromosome"/>
</dbReference>
<dbReference type="STRING" id="573413.Spirs_0566"/>
<dbReference type="HOGENOM" id="CLU_036176_1_0_12"/>
<name>E1RBI1_SEDSS</name>
<organism evidence="3 4">
    <name type="scientific">Sediminispirochaeta smaragdinae (strain DSM 11293 / JCM 15392 / SEBR 4228)</name>
    <name type="common">Spirochaeta smaragdinae</name>
    <dbReference type="NCBI Taxonomy" id="573413"/>
    <lineage>
        <taxon>Bacteria</taxon>
        <taxon>Pseudomonadati</taxon>
        <taxon>Spirochaetota</taxon>
        <taxon>Spirochaetia</taxon>
        <taxon>Spirochaetales</taxon>
        <taxon>Spirochaetaceae</taxon>
        <taxon>Sediminispirochaeta</taxon>
    </lineage>
</organism>
<dbReference type="InterPro" id="IPR018389">
    <property type="entry name" value="DctP_fam"/>
</dbReference>
<dbReference type="PANTHER" id="PTHR33376:SF5">
    <property type="entry name" value="EXTRACYTOPLASMIC SOLUTE RECEPTOR PROTEIN"/>
    <property type="match status" value="1"/>
</dbReference>
<dbReference type="Gene3D" id="3.40.190.170">
    <property type="entry name" value="Bacterial extracellular solute-binding protein, family 7"/>
    <property type="match status" value="1"/>
</dbReference>
<proteinExistence type="predicted"/>
<feature type="chain" id="PRO_5003150817" evidence="2">
    <location>
        <begin position="23"/>
        <end position="357"/>
    </location>
</feature>
<feature type="signal peptide" evidence="2">
    <location>
        <begin position="1"/>
        <end position="22"/>
    </location>
</feature>
<dbReference type="OrthoDB" id="89872at2"/>
<dbReference type="RefSeq" id="WP_013253175.1">
    <property type="nucleotide sequence ID" value="NC_014364.1"/>
</dbReference>
<dbReference type="NCBIfam" id="NF037995">
    <property type="entry name" value="TRAP_S1"/>
    <property type="match status" value="1"/>
</dbReference>
<evidence type="ECO:0000256" key="2">
    <source>
        <dbReference type="SAM" id="SignalP"/>
    </source>
</evidence>
<gene>
    <name evidence="3" type="ordered locus">Spirs_0566</name>
</gene>
<dbReference type="KEGG" id="ssm:Spirs_0566"/>
<dbReference type="AlphaFoldDB" id="E1RBI1"/>
<dbReference type="CDD" id="cd13668">
    <property type="entry name" value="PBP2_TRAP_UehA_TeaA"/>
    <property type="match status" value="1"/>
</dbReference>
<evidence type="ECO:0000313" key="4">
    <source>
        <dbReference type="Proteomes" id="UP000002318"/>
    </source>
</evidence>
<protein>
    <submittedName>
        <fullName evidence="3">Extracellular solute-binding protein, family 7</fullName>
    </submittedName>
</protein>
<sequence length="357" mass="40520">MKKRVLISVLMITLITFGGLFAQGGQEAAGGASGKVIKAKLASEEIEGDFMTVWANNFADYMREQTDGQFDLEVYPYGTLGDTRDINELAQIGVVEFVFTDFAWISAFVPEVQVLSLHYLWPKERMPEVLEWVVENGEIMPFLDKAFRKNGLVPLGIVYEGWQWITAKPKAVTLDDLQGMKTRVMGSKLLVEDYRAYGMSPTPMSYGEVYSGLQTGLIDAQVNPLFADYSMKFYEVTNYFTQMWAEPFLGIPTVNMQFYDQLPEDMQKMMKTFFLENIINAAEWIDNRNASDRKKIEEEKPDIVWTEWDKEEISKAKSMAESVWNDKYPGIAGDGAVEALKILLRDIENAKSALGVE</sequence>
<dbReference type="EMBL" id="CP002116">
    <property type="protein sequence ID" value="ADK79711.1"/>
    <property type="molecule type" value="Genomic_DNA"/>
</dbReference>
<keyword evidence="4" id="KW-1185">Reference proteome</keyword>
<dbReference type="GO" id="GO:0055085">
    <property type="term" value="P:transmembrane transport"/>
    <property type="evidence" value="ECO:0007669"/>
    <property type="project" value="InterPro"/>
</dbReference>
<dbReference type="PANTHER" id="PTHR33376">
    <property type="match status" value="1"/>
</dbReference>
<keyword evidence="1 2" id="KW-0732">Signal</keyword>
<reference evidence="3 4" key="1">
    <citation type="journal article" date="2010" name="Stand. Genomic Sci.">
        <title>Complete genome sequence of Spirochaeta smaragdinae type strain (SEBR 4228).</title>
        <authorList>
            <person name="Mavromatis K."/>
            <person name="Yasawong M."/>
            <person name="Chertkov O."/>
            <person name="Lapidus A."/>
            <person name="Lucas S."/>
            <person name="Nolan M."/>
            <person name="Del Rio T.G."/>
            <person name="Tice H."/>
            <person name="Cheng J.F."/>
            <person name="Pitluck S."/>
            <person name="Liolios K."/>
            <person name="Ivanova N."/>
            <person name="Tapia R."/>
            <person name="Han C."/>
            <person name="Bruce D."/>
            <person name="Goodwin L."/>
            <person name="Pati A."/>
            <person name="Chen A."/>
            <person name="Palaniappan K."/>
            <person name="Land M."/>
            <person name="Hauser L."/>
            <person name="Chang Y.J."/>
            <person name="Jeffries C.D."/>
            <person name="Detter J.C."/>
            <person name="Rohde M."/>
            <person name="Brambilla E."/>
            <person name="Spring S."/>
            <person name="Goker M."/>
            <person name="Sikorski J."/>
            <person name="Woyke T."/>
            <person name="Bristow J."/>
            <person name="Eisen J.A."/>
            <person name="Markowitz V."/>
            <person name="Hugenholtz P."/>
            <person name="Klenk H.P."/>
            <person name="Kyrpides N.C."/>
        </authorList>
    </citation>
    <scope>NUCLEOTIDE SEQUENCE [LARGE SCALE GENOMIC DNA]</scope>
    <source>
        <strain evidence="4">DSM 11293 / JCM 15392 / SEBR 4228</strain>
    </source>
</reference>
<dbReference type="eggNOG" id="COG1638">
    <property type="taxonomic scope" value="Bacteria"/>
</dbReference>
<accession>E1RBI1</accession>
<evidence type="ECO:0000313" key="3">
    <source>
        <dbReference type="EMBL" id="ADK79711.1"/>
    </source>
</evidence>
<evidence type="ECO:0000256" key="1">
    <source>
        <dbReference type="ARBA" id="ARBA00022729"/>
    </source>
</evidence>